<dbReference type="PROSITE" id="PS01091">
    <property type="entry name" value="TATD_3"/>
    <property type="match status" value="1"/>
</dbReference>
<dbReference type="AlphaFoldDB" id="A0A0D0IEI0"/>
<feature type="binding site" evidence="4">
    <location>
        <position position="212"/>
    </location>
    <ligand>
        <name>a divalent metal cation</name>
        <dbReference type="ChEBI" id="CHEBI:60240"/>
        <label>1</label>
    </ligand>
</feature>
<name>A0A0D0IEI0_HAEIF</name>
<evidence type="ECO:0000256" key="4">
    <source>
        <dbReference type="PIRSR" id="PIRSR005902-1"/>
    </source>
</evidence>
<dbReference type="InterPro" id="IPR001130">
    <property type="entry name" value="TatD-like"/>
</dbReference>
<feature type="binding site" evidence="4">
    <location>
        <position position="9"/>
    </location>
    <ligand>
        <name>a divalent metal cation</name>
        <dbReference type="ChEBI" id="CHEBI:60240"/>
        <label>1</label>
    </ligand>
</feature>
<dbReference type="SUPFAM" id="SSF51556">
    <property type="entry name" value="Metallo-dependent hydrolases"/>
    <property type="match status" value="1"/>
</dbReference>
<comment type="caution">
    <text evidence="5">The sequence shown here is derived from an EMBL/GenBank/DDBJ whole genome shotgun (WGS) entry which is preliminary data.</text>
</comment>
<keyword evidence="2 4" id="KW-0479">Metal-binding</keyword>
<dbReference type="Pfam" id="PF01026">
    <property type="entry name" value="TatD_DNase"/>
    <property type="match status" value="1"/>
</dbReference>
<evidence type="ECO:0000256" key="2">
    <source>
        <dbReference type="ARBA" id="ARBA00022723"/>
    </source>
</evidence>
<dbReference type="PANTHER" id="PTHR46124:SF3">
    <property type="entry name" value="HYDROLASE"/>
    <property type="match status" value="1"/>
</dbReference>
<evidence type="ECO:0000313" key="5">
    <source>
        <dbReference type="EMBL" id="KIS35959.1"/>
    </source>
</evidence>
<protein>
    <submittedName>
        <fullName evidence="5">Putative deoxyribonuclease YjjV</fullName>
        <ecNumber evidence="5">3.1.21.-</ecNumber>
    </submittedName>
</protein>
<feature type="binding site" evidence="4">
    <location>
        <position position="98"/>
    </location>
    <ligand>
        <name>a divalent metal cation</name>
        <dbReference type="ChEBI" id="CHEBI:60240"/>
        <label>1</label>
    </ligand>
</feature>
<keyword evidence="3 5" id="KW-0378">Hydrolase</keyword>
<dbReference type="PANTHER" id="PTHR46124">
    <property type="entry name" value="D-AMINOACYL-TRNA DEACYLASE"/>
    <property type="match status" value="1"/>
</dbReference>
<dbReference type="PROSITE" id="PS01137">
    <property type="entry name" value="TATD_1"/>
    <property type="match status" value="1"/>
</dbReference>
<dbReference type="EC" id="3.1.21.-" evidence="5"/>
<dbReference type="Gene3D" id="3.20.20.140">
    <property type="entry name" value="Metal-dependent hydrolases"/>
    <property type="match status" value="1"/>
</dbReference>
<dbReference type="PATRIC" id="fig|727.529.peg.1070"/>
<dbReference type="PROSITE" id="PS01090">
    <property type="entry name" value="TATD_2"/>
    <property type="match status" value="1"/>
</dbReference>
<proteinExistence type="inferred from homology"/>
<evidence type="ECO:0000313" key="6">
    <source>
        <dbReference type="Proteomes" id="UP000050700"/>
    </source>
</evidence>
<dbReference type="EMBL" id="JMQP01000002">
    <property type="protein sequence ID" value="KIS35959.1"/>
    <property type="molecule type" value="Genomic_DNA"/>
</dbReference>
<feature type="binding site" evidence="4">
    <location>
        <position position="162"/>
    </location>
    <ligand>
        <name>a divalent metal cation</name>
        <dbReference type="ChEBI" id="CHEBI:60240"/>
        <label>2</label>
    </ligand>
</feature>
<dbReference type="RefSeq" id="WP_005663187.1">
    <property type="nucleotide sequence ID" value="NZ_BGNA01000031.1"/>
</dbReference>
<dbReference type="FunFam" id="3.20.20.140:FF:000005">
    <property type="entry name" value="TatD family hydrolase"/>
    <property type="match status" value="1"/>
</dbReference>
<sequence length="268" mass="30426">MPFFDTHTHLDYLQQFTGEPLSQLIDNAKQADVQKILVVAVKEADFKTIQNMTALFPDNLCYGLGLHPLYIQEHAENDLILLEQALKNRDANCMAVAEIGLERTIPDLLTDELWAKQCHFFESQLYLAKQFNLPVNIHSRKTHDQIFTFLKHIPLSKLGVVHGFSGSYAQAKRFVDLGYKIGVGGTITYERANKTRQAIAKLPLDTLVLETDSPDMPVFGFQGQPNRPERIVESFKALCTLRNEPAELIKKLTWENACQIFSCSTSHY</sequence>
<dbReference type="GO" id="GO:0005829">
    <property type="term" value="C:cytosol"/>
    <property type="evidence" value="ECO:0007669"/>
    <property type="project" value="TreeGrafter"/>
</dbReference>
<comment type="similarity">
    <text evidence="1">Belongs to the metallo-dependent hydrolases superfamily. TatD-type hydrolase family.</text>
</comment>
<dbReference type="CDD" id="cd01310">
    <property type="entry name" value="TatD_DNAse"/>
    <property type="match status" value="1"/>
</dbReference>
<dbReference type="GO" id="GO:0016788">
    <property type="term" value="F:hydrolase activity, acting on ester bonds"/>
    <property type="evidence" value="ECO:0007669"/>
    <property type="project" value="InterPro"/>
</dbReference>
<dbReference type="GO" id="GO:0046872">
    <property type="term" value="F:metal ion binding"/>
    <property type="evidence" value="ECO:0007669"/>
    <property type="project" value="UniProtKB-KW"/>
</dbReference>
<accession>A0A0D0IEI0</accession>
<organism evidence="5 6">
    <name type="scientific">Haemophilus influenzae</name>
    <dbReference type="NCBI Taxonomy" id="727"/>
    <lineage>
        <taxon>Bacteria</taxon>
        <taxon>Pseudomonadati</taxon>
        <taxon>Pseudomonadota</taxon>
        <taxon>Gammaproteobacteria</taxon>
        <taxon>Pasteurellales</taxon>
        <taxon>Pasteurellaceae</taxon>
        <taxon>Haemophilus</taxon>
    </lineage>
</organism>
<reference evidence="5 6" key="1">
    <citation type="submission" date="2014-05" db="EMBL/GenBank/DDBJ databases">
        <title>Methylome analysis of the phasevarions of Haemophilus influenzae.</title>
        <authorList>
            <person name="Atack J.M."/>
            <person name="Fox K.L."/>
            <person name="Power P.M."/>
            <person name="Clark T."/>
            <person name="Jurcisek J."/>
            <person name="Korlach J."/>
            <person name="Bakaletz L.O."/>
            <person name="Jennings M.P."/>
        </authorList>
    </citation>
    <scope>NUCLEOTIDE SEQUENCE [LARGE SCALE GENOMIC DNA]</scope>
    <source>
        <strain evidence="5 6">1209</strain>
    </source>
</reference>
<dbReference type="Proteomes" id="UP000050700">
    <property type="component" value="Unassembled WGS sequence"/>
</dbReference>
<feature type="binding site" evidence="4">
    <location>
        <position position="7"/>
    </location>
    <ligand>
        <name>a divalent metal cation</name>
        <dbReference type="ChEBI" id="CHEBI:60240"/>
        <label>1</label>
    </ligand>
</feature>
<evidence type="ECO:0000256" key="3">
    <source>
        <dbReference type="ARBA" id="ARBA00022801"/>
    </source>
</evidence>
<evidence type="ECO:0000256" key="1">
    <source>
        <dbReference type="ARBA" id="ARBA00009275"/>
    </source>
</evidence>
<dbReference type="InterPro" id="IPR018228">
    <property type="entry name" value="DNase_TatD-rel_CS"/>
</dbReference>
<gene>
    <name evidence="5" type="primary">yjjV_2</name>
    <name evidence="5" type="ORF">NTHI1209_01578</name>
</gene>
<dbReference type="PIRSF" id="PIRSF005902">
    <property type="entry name" value="DNase_TatD"/>
    <property type="match status" value="1"/>
</dbReference>
<feature type="binding site" evidence="4">
    <location>
        <position position="138"/>
    </location>
    <ligand>
        <name>a divalent metal cation</name>
        <dbReference type="ChEBI" id="CHEBI:60240"/>
        <label>2</label>
    </ligand>
</feature>
<dbReference type="InterPro" id="IPR032466">
    <property type="entry name" value="Metal_Hydrolase"/>
</dbReference>